<evidence type="ECO:0000259" key="1">
    <source>
        <dbReference type="Pfam" id="PF01872"/>
    </source>
</evidence>
<dbReference type="SUPFAM" id="SSF53597">
    <property type="entry name" value="Dihydrofolate reductase-like"/>
    <property type="match status" value="1"/>
</dbReference>
<dbReference type="RefSeq" id="WP_140008286.1">
    <property type="nucleotide sequence ID" value="NZ_JBHMDG010000005.1"/>
</dbReference>
<accession>A0ABV5K6N8</accession>
<dbReference type="InterPro" id="IPR024072">
    <property type="entry name" value="DHFR-like_dom_sf"/>
</dbReference>
<dbReference type="PANTHER" id="PTHR38011">
    <property type="entry name" value="DIHYDROFOLATE REDUCTASE FAMILY PROTEIN (AFU_ORTHOLOGUE AFUA_8G06820)"/>
    <property type="match status" value="1"/>
</dbReference>
<evidence type="ECO:0000313" key="3">
    <source>
        <dbReference type="Proteomes" id="UP001589750"/>
    </source>
</evidence>
<dbReference type="EMBL" id="JBHMDG010000005">
    <property type="protein sequence ID" value="MFB9312404.1"/>
    <property type="molecule type" value="Genomic_DNA"/>
</dbReference>
<keyword evidence="3" id="KW-1185">Reference proteome</keyword>
<proteinExistence type="predicted"/>
<sequence length="190" mass="20479">MRELTYYVAVSLDGRIAGPGDDFSAFPVEGDHIDMILRDWRDTLPAPGLQALGLAADHTRFDAVVMGWGTYAAGLPHGVVDPYPHLDQVVATRAHADHELPDGVRATADPLAEVRRMKAQEGVGIWLCGGGLLAASLADEIDRLVLKVNPVVLGKGPALLDGSYVPRFFERSAVTAYDSGVVVAEYERSW</sequence>
<protein>
    <submittedName>
        <fullName evidence="2">Dihydrofolate reductase family protein</fullName>
    </submittedName>
</protein>
<dbReference type="InterPro" id="IPR002734">
    <property type="entry name" value="RibDG_C"/>
</dbReference>
<organism evidence="2 3">
    <name type="scientific">Nocardioides plantarum</name>
    <dbReference type="NCBI Taxonomy" id="29299"/>
    <lineage>
        <taxon>Bacteria</taxon>
        <taxon>Bacillati</taxon>
        <taxon>Actinomycetota</taxon>
        <taxon>Actinomycetes</taxon>
        <taxon>Propionibacteriales</taxon>
        <taxon>Nocardioidaceae</taxon>
        <taxon>Nocardioides</taxon>
    </lineage>
</organism>
<dbReference type="Proteomes" id="UP001589750">
    <property type="component" value="Unassembled WGS sequence"/>
</dbReference>
<dbReference type="InterPro" id="IPR050765">
    <property type="entry name" value="Riboflavin_Biosynth_HTPR"/>
</dbReference>
<evidence type="ECO:0000313" key="2">
    <source>
        <dbReference type="EMBL" id="MFB9312404.1"/>
    </source>
</evidence>
<comment type="caution">
    <text evidence="2">The sequence shown here is derived from an EMBL/GenBank/DDBJ whole genome shotgun (WGS) entry which is preliminary data.</text>
</comment>
<reference evidence="2 3" key="1">
    <citation type="submission" date="2024-09" db="EMBL/GenBank/DDBJ databases">
        <authorList>
            <person name="Sun Q."/>
            <person name="Mori K."/>
        </authorList>
    </citation>
    <scope>NUCLEOTIDE SEQUENCE [LARGE SCALE GENOMIC DNA]</scope>
    <source>
        <strain evidence="2 3">JCM 9626</strain>
    </source>
</reference>
<feature type="domain" description="Bacterial bifunctional deaminase-reductase C-terminal" evidence="1">
    <location>
        <begin position="4"/>
        <end position="182"/>
    </location>
</feature>
<dbReference type="Pfam" id="PF01872">
    <property type="entry name" value="RibD_C"/>
    <property type="match status" value="1"/>
</dbReference>
<dbReference type="PANTHER" id="PTHR38011:SF11">
    <property type="entry name" value="2,5-DIAMINO-6-RIBOSYLAMINO-4(3H)-PYRIMIDINONE 5'-PHOSPHATE REDUCTASE"/>
    <property type="match status" value="1"/>
</dbReference>
<gene>
    <name evidence="2" type="ORF">ACFFRI_05055</name>
</gene>
<dbReference type="Gene3D" id="3.40.430.10">
    <property type="entry name" value="Dihydrofolate Reductase, subunit A"/>
    <property type="match status" value="1"/>
</dbReference>
<name>A0ABV5K6N8_9ACTN</name>